<organism evidence="3 4">
    <name type="scientific">Clostridium acetobutylicum (strain ATCC 824 / DSM 792 / JCM 1419 / IAM 19013 / LMG 5710 / NBRC 13948 / NRRL B-527 / VKM B-1787 / 2291 / W)</name>
    <dbReference type="NCBI Taxonomy" id="272562"/>
    <lineage>
        <taxon>Bacteria</taxon>
        <taxon>Bacillati</taxon>
        <taxon>Bacillota</taxon>
        <taxon>Clostridia</taxon>
        <taxon>Eubacteriales</taxon>
        <taxon>Clostridiaceae</taxon>
        <taxon>Clostridium</taxon>
    </lineage>
</organism>
<accession>Q97IB0</accession>
<dbReference type="eggNOG" id="COG3314">
    <property type="taxonomic scope" value="Bacteria"/>
</dbReference>
<dbReference type="InterPro" id="IPR011642">
    <property type="entry name" value="Gate_dom"/>
</dbReference>
<dbReference type="PATRIC" id="fig|272562.8.peg.1942"/>
<feature type="transmembrane region" description="Helical" evidence="1">
    <location>
        <begin position="6"/>
        <end position="22"/>
    </location>
</feature>
<proteinExistence type="predicted"/>
<feature type="transmembrane region" description="Helical" evidence="1">
    <location>
        <begin position="169"/>
        <end position="189"/>
    </location>
</feature>
<feature type="domain" description="Nucleoside transporter/FeoB GTPase Gate" evidence="2">
    <location>
        <begin position="64"/>
        <end position="184"/>
    </location>
</feature>
<feature type="transmembrane region" description="Helical" evidence="1">
    <location>
        <begin position="286"/>
        <end position="307"/>
    </location>
</feature>
<evidence type="ECO:0000256" key="1">
    <source>
        <dbReference type="SAM" id="Phobius"/>
    </source>
</evidence>
<keyword evidence="4" id="KW-1185">Reference proteome</keyword>
<sequence>MIIFFLLIIIFLITALLFLLIKELHLSTASNYIMTIFLSLIILFIILKPEVCISASISGAKLFFFSVFPYVFPFLIITNLIICYDGIEIYSKLLGPILCLPQRLPKKASIVLMVSFLCGYPLGAKYAADLYENDIISFSTFERLVNIASNPGPLFIIGAVGTSMLKNKYLGYILLISCYLSCIAMGIILPNKKDDFSTKKTKWNVSEKHSIGTALKTSTENAVKVILQVMSFIIIFSVIIGILKQSVIFKNSEASFIKTFILGIVEMTNGSSMLSSSSFPIELKVITISFLSSFGGLCVIAQIYSFIGKYKISYLKFISLKVIQGVISSIICFLLFKFLYVNNTISTFNANNNFLSPSHFFTVAVILAVLPILIYKIKKTI</sequence>
<reference evidence="3 4" key="1">
    <citation type="journal article" date="2001" name="J. Bacteriol.">
        <title>Genome sequence and comparative analysis of the solvent-producing bacterium Clostridium acetobutylicum.</title>
        <authorList>
            <person name="Nolling J."/>
            <person name="Breton G."/>
            <person name="Omelchenko M.V."/>
            <person name="Makarova K.S."/>
            <person name="Zeng Q."/>
            <person name="Gibson R."/>
            <person name="Lee H.M."/>
            <person name="Dubois J."/>
            <person name="Qiu D."/>
            <person name="Hitti J."/>
            <person name="Wolf Y.I."/>
            <person name="Tatusov R.L."/>
            <person name="Sabathe F."/>
            <person name="Doucette-Stamm L."/>
            <person name="Soucaille P."/>
            <person name="Daly M.J."/>
            <person name="Bennett G.N."/>
            <person name="Koonin E.V."/>
            <person name="Smith D.R."/>
        </authorList>
    </citation>
    <scope>NUCLEOTIDE SEQUENCE [LARGE SCALE GENOMIC DNA]</scope>
    <source>
        <strain evidence="4">ATCC 824 / DSM 792 / JCM 1419 / LMG 5710 / VKM B-1787</strain>
    </source>
</reference>
<evidence type="ECO:0000259" key="2">
    <source>
        <dbReference type="Pfam" id="PF07670"/>
    </source>
</evidence>
<dbReference type="PIR" id="G97114">
    <property type="entry name" value="G97114"/>
</dbReference>
<name>Q97IB0_CLOAB</name>
<feature type="transmembrane region" description="Helical" evidence="1">
    <location>
        <begin position="255"/>
        <end position="274"/>
    </location>
</feature>
<dbReference type="EMBL" id="AE001437">
    <property type="protein sequence ID" value="AAK79706.1"/>
    <property type="molecule type" value="Genomic_DNA"/>
</dbReference>
<feature type="transmembrane region" description="Helical" evidence="1">
    <location>
        <begin position="360"/>
        <end position="377"/>
    </location>
</feature>
<dbReference type="InterPro" id="IPR014226">
    <property type="entry name" value="Spore_IM_YlbJ"/>
</dbReference>
<dbReference type="Proteomes" id="UP000000814">
    <property type="component" value="Chromosome"/>
</dbReference>
<dbReference type="RefSeq" id="WP_010965047.1">
    <property type="nucleotide sequence ID" value="NC_003030.1"/>
</dbReference>
<protein>
    <submittedName>
        <fullName evidence="3">Uncharcaterized membrane protein, YLBJ B.subtilis homolog</fullName>
    </submittedName>
</protein>
<dbReference type="NCBIfam" id="TIGR02871">
    <property type="entry name" value="spore_ylbJ"/>
    <property type="match status" value="1"/>
</dbReference>
<dbReference type="AlphaFoldDB" id="Q97IB0"/>
<dbReference type="GeneID" id="44998235"/>
<dbReference type="STRING" id="272562.CA_C1740"/>
<gene>
    <name evidence="3" type="ordered locus">CA_C1740</name>
</gene>
<dbReference type="HOGENOM" id="CLU_051469_0_1_9"/>
<keyword evidence="1" id="KW-1133">Transmembrane helix</keyword>
<evidence type="ECO:0000313" key="3">
    <source>
        <dbReference type="EMBL" id="AAK79706.1"/>
    </source>
</evidence>
<evidence type="ECO:0000313" key="4">
    <source>
        <dbReference type="Proteomes" id="UP000000814"/>
    </source>
</evidence>
<feature type="transmembrane region" description="Helical" evidence="1">
    <location>
        <begin position="319"/>
        <end position="340"/>
    </location>
</feature>
<feature type="transmembrane region" description="Helical" evidence="1">
    <location>
        <begin position="225"/>
        <end position="243"/>
    </location>
</feature>
<keyword evidence="1" id="KW-0812">Transmembrane</keyword>
<dbReference type="OrthoDB" id="1645614at2"/>
<dbReference type="Pfam" id="PF07670">
    <property type="entry name" value="Gate"/>
    <property type="match status" value="1"/>
</dbReference>
<feature type="transmembrane region" description="Helical" evidence="1">
    <location>
        <begin position="29"/>
        <end position="47"/>
    </location>
</feature>
<keyword evidence="1" id="KW-0472">Membrane</keyword>
<feature type="transmembrane region" description="Helical" evidence="1">
    <location>
        <begin position="67"/>
        <end position="87"/>
    </location>
</feature>
<dbReference type="KEGG" id="cac:CA_C1740"/>